<dbReference type="SMART" id="SM00422">
    <property type="entry name" value="HTH_MERR"/>
    <property type="match status" value="1"/>
</dbReference>
<dbReference type="PANTHER" id="PTHR30204:SF93">
    <property type="entry name" value="HTH MERR-TYPE DOMAIN-CONTAINING PROTEIN"/>
    <property type="match status" value="1"/>
</dbReference>
<gene>
    <name evidence="3" type="ORF">JGS22_005845</name>
</gene>
<name>A0A949N7P0_9ACTN</name>
<reference evidence="3" key="1">
    <citation type="submission" date="2021-06" db="EMBL/GenBank/DDBJ databases">
        <title>Sequencing of actinobacteria type strains.</title>
        <authorList>
            <person name="Nguyen G.-S."/>
            <person name="Wentzel A."/>
        </authorList>
    </citation>
    <scope>NUCLEOTIDE SEQUENCE</scope>
    <source>
        <strain evidence="3">P38-E01</strain>
    </source>
</reference>
<evidence type="ECO:0000313" key="3">
    <source>
        <dbReference type="EMBL" id="MBU7597168.1"/>
    </source>
</evidence>
<dbReference type="Proteomes" id="UP000694501">
    <property type="component" value="Unassembled WGS sequence"/>
</dbReference>
<dbReference type="RefSeq" id="WP_211041945.1">
    <property type="nucleotide sequence ID" value="NZ_JAELVF020000001.1"/>
</dbReference>
<dbReference type="PANTHER" id="PTHR30204">
    <property type="entry name" value="REDOX-CYCLING DRUG-SENSING TRANSCRIPTIONAL ACTIVATOR SOXR"/>
    <property type="match status" value="1"/>
</dbReference>
<accession>A0A949N7P0</accession>
<evidence type="ECO:0000256" key="1">
    <source>
        <dbReference type="ARBA" id="ARBA00023125"/>
    </source>
</evidence>
<dbReference type="PRINTS" id="PR00040">
    <property type="entry name" value="HTHMERR"/>
</dbReference>
<evidence type="ECO:0000259" key="2">
    <source>
        <dbReference type="PROSITE" id="PS50937"/>
    </source>
</evidence>
<dbReference type="InterPro" id="IPR000551">
    <property type="entry name" value="MerR-type_HTH_dom"/>
</dbReference>
<keyword evidence="4" id="KW-1185">Reference proteome</keyword>
<dbReference type="EMBL" id="JAELVF020000001">
    <property type="protein sequence ID" value="MBU7597168.1"/>
    <property type="molecule type" value="Genomic_DNA"/>
</dbReference>
<dbReference type="GO" id="GO:0003700">
    <property type="term" value="F:DNA-binding transcription factor activity"/>
    <property type="evidence" value="ECO:0007669"/>
    <property type="project" value="InterPro"/>
</dbReference>
<dbReference type="PROSITE" id="PS50937">
    <property type="entry name" value="HTH_MERR_2"/>
    <property type="match status" value="1"/>
</dbReference>
<dbReference type="InterPro" id="IPR009061">
    <property type="entry name" value="DNA-bd_dom_put_sf"/>
</dbReference>
<sequence>MRIGELAALAGVSTRTVRHYHRIGLLPEPDRRSNGDRLYGLRDAVLLVRVRRLTELGLSLDEAADVLADDAGRELREVLAELDASLALQEEHLRSRRAQLAALRELADDRLPAEGPVSPELAAVLSEMTRTAGELPGEEPETARRERELLVLLDGSPSGAARGWLKPMTEALRSDPEAVRRAYELYARMDELADAATDDPRVPQVARAIVDVLPAEVADHLAGELTRTPLDPESEDGFTRAFFAEQAPAQAEAVRRAIELLRERAR</sequence>
<dbReference type="GO" id="GO:0003677">
    <property type="term" value="F:DNA binding"/>
    <property type="evidence" value="ECO:0007669"/>
    <property type="project" value="UniProtKB-KW"/>
</dbReference>
<dbReference type="AlphaFoldDB" id="A0A949N7P0"/>
<dbReference type="SUPFAM" id="SSF46955">
    <property type="entry name" value="Putative DNA-binding domain"/>
    <property type="match status" value="1"/>
</dbReference>
<keyword evidence="1 3" id="KW-0238">DNA-binding</keyword>
<dbReference type="Pfam" id="PF13411">
    <property type="entry name" value="MerR_1"/>
    <property type="match status" value="1"/>
</dbReference>
<feature type="domain" description="HTH merR-type" evidence="2">
    <location>
        <begin position="1"/>
        <end position="69"/>
    </location>
</feature>
<organism evidence="3 4">
    <name type="scientific">Streptomyces tardus</name>
    <dbReference type="NCBI Taxonomy" id="2780544"/>
    <lineage>
        <taxon>Bacteria</taxon>
        <taxon>Bacillati</taxon>
        <taxon>Actinomycetota</taxon>
        <taxon>Actinomycetes</taxon>
        <taxon>Kitasatosporales</taxon>
        <taxon>Streptomycetaceae</taxon>
        <taxon>Streptomyces</taxon>
    </lineage>
</organism>
<dbReference type="InterPro" id="IPR047057">
    <property type="entry name" value="MerR_fam"/>
</dbReference>
<dbReference type="Gene3D" id="1.10.1660.10">
    <property type="match status" value="1"/>
</dbReference>
<evidence type="ECO:0000313" key="4">
    <source>
        <dbReference type="Proteomes" id="UP000694501"/>
    </source>
</evidence>
<comment type="caution">
    <text evidence="3">The sequence shown here is derived from an EMBL/GenBank/DDBJ whole genome shotgun (WGS) entry which is preliminary data.</text>
</comment>
<protein>
    <submittedName>
        <fullName evidence="3">MerR family DNA-binding transcriptional regulator</fullName>
    </submittedName>
</protein>
<proteinExistence type="predicted"/>